<keyword evidence="1" id="KW-0472">Membrane</keyword>
<dbReference type="AlphaFoldDB" id="A0A9D9DRE9"/>
<reference evidence="2" key="2">
    <citation type="journal article" date="2021" name="PeerJ">
        <title>Extensive microbial diversity within the chicken gut microbiome revealed by metagenomics and culture.</title>
        <authorList>
            <person name="Gilroy R."/>
            <person name="Ravi A."/>
            <person name="Getino M."/>
            <person name="Pursley I."/>
            <person name="Horton D.L."/>
            <person name="Alikhan N.F."/>
            <person name="Baker D."/>
            <person name="Gharbi K."/>
            <person name="Hall N."/>
            <person name="Watson M."/>
            <person name="Adriaenssens E.M."/>
            <person name="Foster-Nyarko E."/>
            <person name="Jarju S."/>
            <person name="Secka A."/>
            <person name="Antonio M."/>
            <person name="Oren A."/>
            <person name="Chaudhuri R.R."/>
            <person name="La Ragione R."/>
            <person name="Hildebrand F."/>
            <person name="Pallen M.J."/>
        </authorList>
    </citation>
    <scope>NUCLEOTIDE SEQUENCE</scope>
    <source>
        <strain evidence="2">10192</strain>
    </source>
</reference>
<name>A0A9D9DRE9_9BACT</name>
<comment type="caution">
    <text evidence="2">The sequence shown here is derived from an EMBL/GenBank/DDBJ whole genome shotgun (WGS) entry which is preliminary data.</text>
</comment>
<keyword evidence="1" id="KW-1133">Transmembrane helix</keyword>
<sequence>MRIQAINKSAVQTFRAQNNINFDKDKQFKTELDEQDRYDTEQEEIYQQGKKRLFNTAVYTIAAAMPIFFVTYVDKSNTLIDKQKQIIEQQYQDKLDLQKQLADKQFECDSLKLFLSNKKASQE</sequence>
<proteinExistence type="predicted"/>
<protein>
    <submittedName>
        <fullName evidence="2">Uncharacterized protein</fullName>
    </submittedName>
</protein>
<dbReference type="Proteomes" id="UP000823632">
    <property type="component" value="Unassembled WGS sequence"/>
</dbReference>
<reference evidence="2" key="1">
    <citation type="submission" date="2020-10" db="EMBL/GenBank/DDBJ databases">
        <authorList>
            <person name="Gilroy R."/>
        </authorList>
    </citation>
    <scope>NUCLEOTIDE SEQUENCE</scope>
    <source>
        <strain evidence="2">10192</strain>
    </source>
</reference>
<evidence type="ECO:0000313" key="3">
    <source>
        <dbReference type="Proteomes" id="UP000823632"/>
    </source>
</evidence>
<accession>A0A9D9DRE9</accession>
<dbReference type="EMBL" id="JADIND010000160">
    <property type="protein sequence ID" value="MBO8431176.1"/>
    <property type="molecule type" value="Genomic_DNA"/>
</dbReference>
<evidence type="ECO:0000313" key="2">
    <source>
        <dbReference type="EMBL" id="MBO8431176.1"/>
    </source>
</evidence>
<organism evidence="2 3">
    <name type="scientific">Candidatus Scatousia excrementipullorum</name>
    <dbReference type="NCBI Taxonomy" id="2840936"/>
    <lineage>
        <taxon>Bacteria</taxon>
        <taxon>Candidatus Scatousia</taxon>
    </lineage>
</organism>
<feature type="transmembrane region" description="Helical" evidence="1">
    <location>
        <begin position="53"/>
        <end position="73"/>
    </location>
</feature>
<gene>
    <name evidence="2" type="ORF">IAC76_07280</name>
</gene>
<keyword evidence="1" id="KW-0812">Transmembrane</keyword>
<evidence type="ECO:0000256" key="1">
    <source>
        <dbReference type="SAM" id="Phobius"/>
    </source>
</evidence>